<dbReference type="Proteomes" id="UP000316759">
    <property type="component" value="Unassembled WGS sequence"/>
</dbReference>
<evidence type="ECO:0000313" key="13">
    <source>
        <dbReference type="EMBL" id="TPP57252.1"/>
    </source>
</evidence>
<dbReference type="GO" id="GO:0000978">
    <property type="term" value="F:RNA polymerase II cis-regulatory region sequence-specific DNA binding"/>
    <property type="evidence" value="ECO:0007669"/>
    <property type="project" value="TreeGrafter"/>
</dbReference>
<keyword evidence="3" id="KW-0677">Repeat</keyword>
<keyword evidence="4 10" id="KW-0863">Zinc-finger</keyword>
<comment type="subcellular location">
    <subcellularLocation>
        <location evidence="1">Nucleus</location>
    </subcellularLocation>
</comment>
<keyword evidence="8" id="KW-0804">Transcription</keyword>
<dbReference type="Gene3D" id="3.30.160.60">
    <property type="entry name" value="Classic Zinc Finger"/>
    <property type="match status" value="3"/>
</dbReference>
<dbReference type="SMART" id="SM00355">
    <property type="entry name" value="ZnF_C2H2"/>
    <property type="match status" value="4"/>
</dbReference>
<evidence type="ECO:0000256" key="2">
    <source>
        <dbReference type="ARBA" id="ARBA00022723"/>
    </source>
</evidence>
<dbReference type="AlphaFoldDB" id="A0A504Y6Z5"/>
<dbReference type="PANTHER" id="PTHR46105:SF5">
    <property type="entry name" value="ZINC FINGER AND BTB DOMAIN-CONTAINING PROTEIN 44 ISOFORM X1"/>
    <property type="match status" value="1"/>
</dbReference>
<dbReference type="GO" id="GO:0008270">
    <property type="term" value="F:zinc ion binding"/>
    <property type="evidence" value="ECO:0007669"/>
    <property type="project" value="UniProtKB-KW"/>
</dbReference>
<dbReference type="PROSITE" id="PS00028">
    <property type="entry name" value="ZINC_FINGER_C2H2_1"/>
    <property type="match status" value="4"/>
</dbReference>
<feature type="domain" description="C2H2-type" evidence="12">
    <location>
        <begin position="128"/>
        <end position="156"/>
    </location>
</feature>
<dbReference type="OrthoDB" id="6243993at2759"/>
<dbReference type="InterPro" id="IPR013087">
    <property type="entry name" value="Znf_C2H2_type"/>
</dbReference>
<dbReference type="Pfam" id="PF00096">
    <property type="entry name" value="zf-C2H2"/>
    <property type="match status" value="2"/>
</dbReference>
<dbReference type="SUPFAM" id="SSF57667">
    <property type="entry name" value="beta-beta-alpha zinc fingers"/>
    <property type="match status" value="1"/>
</dbReference>
<evidence type="ECO:0000256" key="1">
    <source>
        <dbReference type="ARBA" id="ARBA00004123"/>
    </source>
</evidence>
<evidence type="ECO:0000256" key="6">
    <source>
        <dbReference type="ARBA" id="ARBA00023015"/>
    </source>
</evidence>
<protein>
    <submittedName>
        <fullName evidence="13">Zinc finger and BTB domain-containing protein 41</fullName>
    </submittedName>
</protein>
<gene>
    <name evidence="13" type="ORF">FGIG_00582</name>
</gene>
<evidence type="ECO:0000256" key="8">
    <source>
        <dbReference type="ARBA" id="ARBA00023163"/>
    </source>
</evidence>
<evidence type="ECO:0000256" key="11">
    <source>
        <dbReference type="SAM" id="MobiDB-lite"/>
    </source>
</evidence>
<keyword evidence="14" id="KW-1185">Reference proteome</keyword>
<keyword evidence="7" id="KW-0238">DNA-binding</keyword>
<feature type="domain" description="C2H2-type" evidence="12">
    <location>
        <begin position="157"/>
        <end position="185"/>
    </location>
</feature>
<evidence type="ECO:0000256" key="7">
    <source>
        <dbReference type="ARBA" id="ARBA00023125"/>
    </source>
</evidence>
<evidence type="ECO:0000256" key="9">
    <source>
        <dbReference type="ARBA" id="ARBA00023242"/>
    </source>
</evidence>
<accession>A0A504Y6Z5</accession>
<evidence type="ECO:0000256" key="3">
    <source>
        <dbReference type="ARBA" id="ARBA00022737"/>
    </source>
</evidence>
<comment type="caution">
    <text evidence="13">The sequence shown here is derived from an EMBL/GenBank/DDBJ whole genome shotgun (WGS) entry which is preliminary data.</text>
</comment>
<dbReference type="FunFam" id="3.30.160.60:FF:000110">
    <property type="entry name" value="Zinc finger protein-like"/>
    <property type="match status" value="1"/>
</dbReference>
<evidence type="ECO:0000313" key="14">
    <source>
        <dbReference type="Proteomes" id="UP000316759"/>
    </source>
</evidence>
<keyword evidence="9" id="KW-0539">Nucleus</keyword>
<keyword evidence="2" id="KW-0479">Metal-binding</keyword>
<dbReference type="InterPro" id="IPR050457">
    <property type="entry name" value="ZnFinger_BTB_dom_contain"/>
</dbReference>
<keyword evidence="6" id="KW-0805">Transcription regulation</keyword>
<dbReference type="PROSITE" id="PS50157">
    <property type="entry name" value="ZINC_FINGER_C2H2_2"/>
    <property type="match status" value="3"/>
</dbReference>
<feature type="region of interest" description="Disordered" evidence="11">
    <location>
        <begin position="173"/>
        <end position="248"/>
    </location>
</feature>
<dbReference type="STRING" id="46835.A0A504Y6Z5"/>
<evidence type="ECO:0000256" key="10">
    <source>
        <dbReference type="PROSITE-ProRule" id="PRU00042"/>
    </source>
</evidence>
<dbReference type="GO" id="GO:0000981">
    <property type="term" value="F:DNA-binding transcription factor activity, RNA polymerase II-specific"/>
    <property type="evidence" value="ECO:0007669"/>
    <property type="project" value="TreeGrafter"/>
</dbReference>
<feature type="compositionally biased region" description="Polar residues" evidence="11">
    <location>
        <begin position="178"/>
        <end position="187"/>
    </location>
</feature>
<dbReference type="GO" id="GO:0005634">
    <property type="term" value="C:nucleus"/>
    <property type="evidence" value="ECO:0007669"/>
    <property type="project" value="UniProtKB-SubCell"/>
</dbReference>
<dbReference type="PANTHER" id="PTHR46105">
    <property type="entry name" value="AGAP004733-PA"/>
    <property type="match status" value="1"/>
</dbReference>
<sequence>MNALARGVHYQSESSTRQIIGNGDDTVEDDQFSLCCLCGKSFPSMRSLHTHINLSHEEVADAFEFPSSLNGHSEISSSPEDCVSRMSGAKSSSPKFCERSCSCPVCGETVSGPGKMQSHMDSMHANRPQCDKCLKTFSTLSYLRMHIATVHEGLKAFSCQYCGKSYTQKHSLKKHISTAHTRQSIRGTNDGRVWRRSPSINSHSTPSPTPVIESVQKNKRKLLVDSPISRESTASPSGTADTVSSGEM</sequence>
<reference evidence="13 14" key="1">
    <citation type="submission" date="2019-04" db="EMBL/GenBank/DDBJ databases">
        <title>Annotation for the trematode Fasciola gigantica.</title>
        <authorList>
            <person name="Choi Y.-J."/>
        </authorList>
    </citation>
    <scope>NUCLEOTIDE SEQUENCE [LARGE SCALE GENOMIC DNA]</scope>
    <source>
        <strain evidence="13">Uganda_cow_1</strain>
    </source>
</reference>
<evidence type="ECO:0000256" key="5">
    <source>
        <dbReference type="ARBA" id="ARBA00022833"/>
    </source>
</evidence>
<evidence type="ECO:0000256" key="4">
    <source>
        <dbReference type="ARBA" id="ARBA00022771"/>
    </source>
</evidence>
<feature type="compositionally biased region" description="Polar residues" evidence="11">
    <location>
        <begin position="229"/>
        <end position="248"/>
    </location>
</feature>
<dbReference type="InterPro" id="IPR036236">
    <property type="entry name" value="Znf_C2H2_sf"/>
</dbReference>
<name>A0A504Y6Z5_FASGI</name>
<keyword evidence="5" id="KW-0862">Zinc</keyword>
<dbReference type="EMBL" id="SUNJ01013458">
    <property type="protein sequence ID" value="TPP57252.1"/>
    <property type="molecule type" value="Genomic_DNA"/>
</dbReference>
<proteinExistence type="predicted"/>
<evidence type="ECO:0000259" key="12">
    <source>
        <dbReference type="PROSITE" id="PS50157"/>
    </source>
</evidence>
<organism evidence="13 14">
    <name type="scientific">Fasciola gigantica</name>
    <name type="common">Giant liver fluke</name>
    <dbReference type="NCBI Taxonomy" id="46835"/>
    <lineage>
        <taxon>Eukaryota</taxon>
        <taxon>Metazoa</taxon>
        <taxon>Spiralia</taxon>
        <taxon>Lophotrochozoa</taxon>
        <taxon>Platyhelminthes</taxon>
        <taxon>Trematoda</taxon>
        <taxon>Digenea</taxon>
        <taxon>Plagiorchiida</taxon>
        <taxon>Echinostomata</taxon>
        <taxon>Echinostomatoidea</taxon>
        <taxon>Fasciolidae</taxon>
        <taxon>Fasciola</taxon>
    </lineage>
</organism>
<feature type="domain" description="C2H2-type" evidence="12">
    <location>
        <begin position="33"/>
        <end position="56"/>
    </location>
</feature>